<evidence type="ECO:0000313" key="1">
    <source>
        <dbReference type="EMBL" id="KAK2892349.1"/>
    </source>
</evidence>
<organism evidence="1 2">
    <name type="scientific">Cirrhinus molitorella</name>
    <name type="common">mud carp</name>
    <dbReference type="NCBI Taxonomy" id="172907"/>
    <lineage>
        <taxon>Eukaryota</taxon>
        <taxon>Metazoa</taxon>
        <taxon>Chordata</taxon>
        <taxon>Craniata</taxon>
        <taxon>Vertebrata</taxon>
        <taxon>Euteleostomi</taxon>
        <taxon>Actinopterygii</taxon>
        <taxon>Neopterygii</taxon>
        <taxon>Teleostei</taxon>
        <taxon>Ostariophysi</taxon>
        <taxon>Cypriniformes</taxon>
        <taxon>Cyprinidae</taxon>
        <taxon>Labeoninae</taxon>
        <taxon>Labeonini</taxon>
        <taxon>Cirrhinus</taxon>
    </lineage>
</organism>
<evidence type="ECO:0000313" key="2">
    <source>
        <dbReference type="Proteomes" id="UP001187343"/>
    </source>
</evidence>
<accession>A0AA88PMS9</accession>
<dbReference type="Proteomes" id="UP001187343">
    <property type="component" value="Unassembled WGS sequence"/>
</dbReference>
<dbReference type="AlphaFoldDB" id="A0AA88PMS9"/>
<gene>
    <name evidence="1" type="ORF">Q8A67_012337</name>
</gene>
<reference evidence="1" key="1">
    <citation type="submission" date="2023-08" db="EMBL/GenBank/DDBJ databases">
        <title>Chromosome-level Genome Assembly of mud carp (Cirrhinus molitorella).</title>
        <authorList>
            <person name="Liu H."/>
        </authorList>
    </citation>
    <scope>NUCLEOTIDE SEQUENCE</scope>
    <source>
        <strain evidence="1">Prfri</strain>
        <tissue evidence="1">Muscle</tissue>
    </source>
</reference>
<comment type="caution">
    <text evidence="1">The sequence shown here is derived from an EMBL/GenBank/DDBJ whole genome shotgun (WGS) entry which is preliminary data.</text>
</comment>
<name>A0AA88PMS9_9TELE</name>
<protein>
    <submittedName>
        <fullName evidence="1">Uncharacterized protein</fullName>
    </submittedName>
</protein>
<sequence length="402" mass="44788">MQDSAEATSFQDFLMSATSRMDRQEGQILATGQAVQNLVAQVSELSSQLQQLRLRAASAPPPDFVKSTVARTPSSCSGADEVVNLSNVPKEYHDLKEVFTGVRGISYHAACTISPVDATVDVFWTRFELQEVVGRRGSLFSVHSLSEAANYQSSMDHHELDIDPVLRQIFRDNGCHVNIVQLYATTPHCRFPLDINHPVSRLITTCGLNNPKHTSMLMSQASKYLVHMEDLLRKTMCGMHMKMEAVFLVAPDFPLVTDPRNFFVTVPMIMEFKDDDNGFGLRNVIHSVAGHLTQSLGDLFSAKKGLGGFSSSWRTYQLKLTLEELYFSNVKGKLSQQYAVALGCNQADQPSNGLVLSLQGLLKDFQRSRQNQKSSWSHVLRQQQCQPMCTAGGLSLRSHLWT</sequence>
<proteinExistence type="predicted"/>
<keyword evidence="2" id="KW-1185">Reference proteome</keyword>
<dbReference type="EMBL" id="JAUYZG010000012">
    <property type="protein sequence ID" value="KAK2892349.1"/>
    <property type="molecule type" value="Genomic_DNA"/>
</dbReference>